<dbReference type="InterPro" id="IPR003661">
    <property type="entry name" value="HisK_dim/P_dom"/>
</dbReference>
<feature type="transmembrane region" description="Helical" evidence="4">
    <location>
        <begin position="93"/>
        <end position="119"/>
    </location>
</feature>
<keyword evidence="7" id="KW-1185">Reference proteome</keyword>
<organism evidence="6 7">
    <name type="scientific">Bergeriella denitrificans</name>
    <name type="common">Neisseria denitrificans</name>
    <dbReference type="NCBI Taxonomy" id="494"/>
    <lineage>
        <taxon>Bacteria</taxon>
        <taxon>Pseudomonadati</taxon>
        <taxon>Pseudomonadota</taxon>
        <taxon>Betaproteobacteria</taxon>
        <taxon>Neisseriales</taxon>
        <taxon>Neisseriaceae</taxon>
        <taxon>Bergeriella</taxon>
    </lineage>
</organism>
<dbReference type="AlphaFoldDB" id="A0A378UHS7"/>
<dbReference type="PANTHER" id="PTHR43065">
    <property type="entry name" value="SENSOR HISTIDINE KINASE"/>
    <property type="match status" value="1"/>
</dbReference>
<keyword evidence="4" id="KW-0812">Transmembrane</keyword>
<sequence>MGRQFIRQTSWEAQSEKLPGLVNIARIAIVLPLLVFQLLVTDSSLSPGHSGFPDVAFYSWVLLYTFLIFLTIFRPDWQLQNLDLPNASAAVDISMIMVLVYVVGGLETGLGILVLPFVASSCMLSYGRYPLLYAGYTAMLIVFNLFLGGGIRLNPFDWHTDQVLRAGVLIAAAYLVAFLISFIAEHLRAATDSAVHNRQTVKRLSGLNRMVLNSVQEAVVVLDAAQQVWLFNQKAKAYFPEISVGQREPLFADLVAQWRGRADKSFETDIRIFQHAMHVRAVPLIQPEAELLILYVRSLREVAAEAMSTKLASLGQLTSNLAHEIRNPMSAIRHANGLLQEGDADPVTRKLYGIIDSNIQRIDKMLEEVSLVNKRDRLKCEPVNLMKFWLEFKQEFTLNNPKSVGCVRMHMDGNSLTVLADSMHLQQMMWNLCNNAWKHSRKDQGAVTVFMRPSGQSHVSIVVADNGPGVPPDLRSRLFEPFFTTDKKGGTGLGLYVALELAHANKGQLHYRPEMNGFEVILPRDNNE</sequence>
<dbReference type="SMART" id="SM00388">
    <property type="entry name" value="HisKA"/>
    <property type="match status" value="1"/>
</dbReference>
<dbReference type="SUPFAM" id="SSF55874">
    <property type="entry name" value="ATPase domain of HSP90 chaperone/DNA topoisomerase II/histidine kinase"/>
    <property type="match status" value="1"/>
</dbReference>
<dbReference type="Pfam" id="PF00512">
    <property type="entry name" value="HisKA"/>
    <property type="match status" value="1"/>
</dbReference>
<keyword evidence="6" id="KW-0808">Transferase</keyword>
<gene>
    <name evidence="6" type="primary">kinA</name>
    <name evidence="6" type="ORF">NCTC10295_01726</name>
</gene>
<keyword evidence="4" id="KW-1133">Transmembrane helix</keyword>
<dbReference type="GO" id="GO:0000155">
    <property type="term" value="F:phosphorelay sensor kinase activity"/>
    <property type="evidence" value="ECO:0007669"/>
    <property type="project" value="InterPro"/>
</dbReference>
<dbReference type="SUPFAM" id="SSF47384">
    <property type="entry name" value="Homodimeric domain of signal transducing histidine kinase"/>
    <property type="match status" value="1"/>
</dbReference>
<evidence type="ECO:0000256" key="2">
    <source>
        <dbReference type="ARBA" id="ARBA00012438"/>
    </source>
</evidence>
<dbReference type="InterPro" id="IPR005467">
    <property type="entry name" value="His_kinase_dom"/>
</dbReference>
<proteinExistence type="predicted"/>
<dbReference type="InterPro" id="IPR036890">
    <property type="entry name" value="HATPase_C_sf"/>
</dbReference>
<evidence type="ECO:0000256" key="1">
    <source>
        <dbReference type="ARBA" id="ARBA00000085"/>
    </source>
</evidence>
<evidence type="ECO:0000313" key="7">
    <source>
        <dbReference type="Proteomes" id="UP000254651"/>
    </source>
</evidence>
<dbReference type="PRINTS" id="PR00344">
    <property type="entry name" value="BCTRLSENSOR"/>
</dbReference>
<keyword evidence="4" id="KW-0472">Membrane</keyword>
<name>A0A378UHS7_BERDE</name>
<evidence type="ECO:0000259" key="5">
    <source>
        <dbReference type="PROSITE" id="PS50109"/>
    </source>
</evidence>
<dbReference type="Pfam" id="PF02518">
    <property type="entry name" value="HATPase_c"/>
    <property type="match status" value="1"/>
</dbReference>
<dbReference type="EMBL" id="UGQS01000002">
    <property type="protein sequence ID" value="STZ76934.1"/>
    <property type="molecule type" value="Genomic_DNA"/>
</dbReference>
<evidence type="ECO:0000256" key="4">
    <source>
        <dbReference type="SAM" id="Phobius"/>
    </source>
</evidence>
<protein>
    <recommendedName>
        <fullName evidence="2">histidine kinase</fullName>
        <ecNumber evidence="2">2.7.13.3</ecNumber>
    </recommendedName>
</protein>
<dbReference type="InterPro" id="IPR003594">
    <property type="entry name" value="HATPase_dom"/>
</dbReference>
<evidence type="ECO:0000256" key="3">
    <source>
        <dbReference type="ARBA" id="ARBA00022553"/>
    </source>
</evidence>
<feature type="transmembrane region" description="Helical" evidence="4">
    <location>
        <begin position="55"/>
        <end position="73"/>
    </location>
</feature>
<dbReference type="Gene3D" id="3.30.565.10">
    <property type="entry name" value="Histidine kinase-like ATPase, C-terminal domain"/>
    <property type="match status" value="1"/>
</dbReference>
<dbReference type="CDD" id="cd00082">
    <property type="entry name" value="HisKA"/>
    <property type="match status" value="1"/>
</dbReference>
<accession>A0A378UHS7</accession>
<dbReference type="PANTHER" id="PTHR43065:SF52">
    <property type="entry name" value="SENSOR PROTEIN KINASE PILS"/>
    <property type="match status" value="1"/>
</dbReference>
<reference evidence="6 7" key="1">
    <citation type="submission" date="2018-06" db="EMBL/GenBank/DDBJ databases">
        <authorList>
            <consortium name="Pathogen Informatics"/>
            <person name="Doyle S."/>
        </authorList>
    </citation>
    <scope>NUCLEOTIDE SEQUENCE [LARGE SCALE GENOMIC DNA]</scope>
    <source>
        <strain evidence="6 7">NCTC10295</strain>
    </source>
</reference>
<dbReference type="SMART" id="SM00387">
    <property type="entry name" value="HATPase_c"/>
    <property type="match status" value="1"/>
</dbReference>
<keyword evidence="3" id="KW-0597">Phosphoprotein</keyword>
<dbReference type="EC" id="2.7.13.3" evidence="2"/>
<feature type="transmembrane region" description="Helical" evidence="4">
    <location>
        <begin position="21"/>
        <end position="40"/>
    </location>
</feature>
<dbReference type="Proteomes" id="UP000254651">
    <property type="component" value="Unassembled WGS sequence"/>
</dbReference>
<evidence type="ECO:0000313" key="6">
    <source>
        <dbReference type="EMBL" id="STZ76934.1"/>
    </source>
</evidence>
<dbReference type="Gene3D" id="1.10.287.130">
    <property type="match status" value="1"/>
</dbReference>
<comment type="catalytic activity">
    <reaction evidence="1">
        <text>ATP + protein L-histidine = ADP + protein N-phospho-L-histidine.</text>
        <dbReference type="EC" id="2.7.13.3"/>
    </reaction>
</comment>
<feature type="domain" description="Histidine kinase" evidence="5">
    <location>
        <begin position="320"/>
        <end position="522"/>
    </location>
</feature>
<dbReference type="InterPro" id="IPR036097">
    <property type="entry name" value="HisK_dim/P_sf"/>
</dbReference>
<dbReference type="InterPro" id="IPR004358">
    <property type="entry name" value="Sig_transdc_His_kin-like_C"/>
</dbReference>
<dbReference type="Pfam" id="PF25323">
    <property type="entry name" value="6TM_PilS"/>
    <property type="match status" value="1"/>
</dbReference>
<dbReference type="RefSeq" id="WP_066076480.1">
    <property type="nucleotide sequence ID" value="NZ_CP181246.1"/>
</dbReference>
<feature type="transmembrane region" description="Helical" evidence="4">
    <location>
        <begin position="131"/>
        <end position="151"/>
    </location>
</feature>
<dbReference type="PROSITE" id="PS50109">
    <property type="entry name" value="HIS_KIN"/>
    <property type="match status" value="1"/>
</dbReference>
<feature type="transmembrane region" description="Helical" evidence="4">
    <location>
        <begin position="163"/>
        <end position="184"/>
    </location>
</feature>